<comment type="caution">
    <text evidence="2">The sequence shown here is derived from an EMBL/GenBank/DDBJ whole genome shotgun (WGS) entry which is preliminary data.</text>
</comment>
<dbReference type="Gene3D" id="3.40.30.10">
    <property type="entry name" value="Glutaredoxin"/>
    <property type="match status" value="1"/>
</dbReference>
<dbReference type="CDD" id="cd02966">
    <property type="entry name" value="TlpA_like_family"/>
    <property type="match status" value="1"/>
</dbReference>
<proteinExistence type="predicted"/>
<organism evidence="2 3">
    <name type="scientific">Dialister pneumosintes</name>
    <dbReference type="NCBI Taxonomy" id="39950"/>
    <lineage>
        <taxon>Bacteria</taxon>
        <taxon>Bacillati</taxon>
        <taxon>Bacillota</taxon>
        <taxon>Negativicutes</taxon>
        <taxon>Veillonellales</taxon>
        <taxon>Veillonellaceae</taxon>
        <taxon>Dialister</taxon>
    </lineage>
</organism>
<dbReference type="InterPro" id="IPR013766">
    <property type="entry name" value="Thioredoxin_domain"/>
</dbReference>
<evidence type="ECO:0000313" key="2">
    <source>
        <dbReference type="EMBL" id="RID94624.1"/>
    </source>
</evidence>
<feature type="domain" description="Thioredoxin" evidence="1">
    <location>
        <begin position="40"/>
        <end position="182"/>
    </location>
</feature>
<dbReference type="PROSITE" id="PS51257">
    <property type="entry name" value="PROKAR_LIPOPROTEIN"/>
    <property type="match status" value="1"/>
</dbReference>
<sequence length="182" mass="19824">MNYKKIGVSVLGLAIATTLLTGCCNQCGQHTMEAGVTPVAASGQIMEDFTLQDIDGKVHHLSDYKGKKVYIKFWASWCSICVKTLAETDRLAADMDKDFVVLSVVAPNVGGEMSKDKFIEWFKGQGYTSLPVLLDEGGKVTKQYGIYAYPTGVLIDTEGKVQSIIPGHLPKEALQKEMAKLS</sequence>
<name>A0ABX9MBD1_9FIRM</name>
<dbReference type="PROSITE" id="PS51352">
    <property type="entry name" value="THIOREDOXIN_2"/>
    <property type="match status" value="1"/>
</dbReference>
<dbReference type="SUPFAM" id="SSF52833">
    <property type="entry name" value="Thioredoxin-like"/>
    <property type="match status" value="1"/>
</dbReference>
<dbReference type="Proteomes" id="UP000266262">
    <property type="component" value="Unassembled WGS sequence"/>
</dbReference>
<accession>A0ABX9MBD1</accession>
<dbReference type="RefSeq" id="WP_083990067.1">
    <property type="nucleotide sequence ID" value="NZ_CP017037.1"/>
</dbReference>
<reference evidence="2 3" key="1">
    <citation type="submission" date="2018-08" db="EMBL/GenBank/DDBJ databases">
        <title>Draft genome sequence of Dialister pneumosintes KCOM 1685.</title>
        <authorList>
            <person name="Kook J.-K."/>
            <person name="Park S.-N."/>
            <person name="Lim Y.K."/>
        </authorList>
    </citation>
    <scope>NUCLEOTIDE SEQUENCE [LARGE SCALE GENOMIC DNA]</scope>
    <source>
        <strain evidence="2 3">KCOM 1685</strain>
    </source>
</reference>
<dbReference type="PANTHER" id="PTHR42852:SF16">
    <property type="entry name" value="THIOL:DISULFIDE INTERCHANGE PROTEIN TLPA"/>
    <property type="match status" value="1"/>
</dbReference>
<dbReference type="InterPro" id="IPR050553">
    <property type="entry name" value="Thioredoxin_ResA/DsbE_sf"/>
</dbReference>
<keyword evidence="3" id="KW-1185">Reference proteome</keyword>
<dbReference type="EMBL" id="QWKU01000001">
    <property type="protein sequence ID" value="RID94624.1"/>
    <property type="molecule type" value="Genomic_DNA"/>
</dbReference>
<evidence type="ECO:0000313" key="3">
    <source>
        <dbReference type="Proteomes" id="UP000266262"/>
    </source>
</evidence>
<dbReference type="InterPro" id="IPR013740">
    <property type="entry name" value="Redoxin"/>
</dbReference>
<gene>
    <name evidence="2" type="ORF">DX915_03720</name>
</gene>
<dbReference type="InterPro" id="IPR036249">
    <property type="entry name" value="Thioredoxin-like_sf"/>
</dbReference>
<dbReference type="PANTHER" id="PTHR42852">
    <property type="entry name" value="THIOL:DISULFIDE INTERCHANGE PROTEIN DSBE"/>
    <property type="match status" value="1"/>
</dbReference>
<protein>
    <submittedName>
        <fullName evidence="2">TlpA family protein disulfide reductase</fullName>
    </submittedName>
</protein>
<evidence type="ECO:0000259" key="1">
    <source>
        <dbReference type="PROSITE" id="PS51352"/>
    </source>
</evidence>
<dbReference type="Pfam" id="PF08534">
    <property type="entry name" value="Redoxin"/>
    <property type="match status" value="1"/>
</dbReference>